<keyword evidence="1" id="KW-0677">Repeat</keyword>
<dbReference type="EMBL" id="CP069213">
    <property type="protein sequence ID" value="QRH03163.1"/>
    <property type="molecule type" value="Genomic_DNA"/>
</dbReference>
<dbReference type="SUPFAM" id="SSF48452">
    <property type="entry name" value="TPR-like"/>
    <property type="match status" value="1"/>
</dbReference>
<name>A0ABX7G7D0_9GAMM</name>
<feature type="repeat" description="TPR" evidence="3">
    <location>
        <begin position="307"/>
        <end position="340"/>
    </location>
</feature>
<dbReference type="SMART" id="SM00028">
    <property type="entry name" value="TPR"/>
    <property type="match status" value="3"/>
</dbReference>
<dbReference type="PROSITE" id="PS50005">
    <property type="entry name" value="TPR"/>
    <property type="match status" value="2"/>
</dbReference>
<proteinExistence type="predicted"/>
<evidence type="ECO:0000256" key="3">
    <source>
        <dbReference type="PROSITE-ProRule" id="PRU00339"/>
    </source>
</evidence>
<dbReference type="PROSITE" id="PS51257">
    <property type="entry name" value="PROKAR_LIPOPROTEIN"/>
    <property type="match status" value="1"/>
</dbReference>
<evidence type="ECO:0000313" key="4">
    <source>
        <dbReference type="EMBL" id="QRH03163.1"/>
    </source>
</evidence>
<evidence type="ECO:0000256" key="2">
    <source>
        <dbReference type="ARBA" id="ARBA00022803"/>
    </source>
</evidence>
<accession>A0ABX7G7D0</accession>
<dbReference type="InterPro" id="IPR019734">
    <property type="entry name" value="TPR_rpt"/>
</dbReference>
<organism evidence="4 5">
    <name type="scientific">Shewanella litorisediminis</name>
    <dbReference type="NCBI Taxonomy" id="1173586"/>
    <lineage>
        <taxon>Bacteria</taxon>
        <taxon>Pseudomonadati</taxon>
        <taxon>Pseudomonadota</taxon>
        <taxon>Gammaproteobacteria</taxon>
        <taxon>Alteromonadales</taxon>
        <taxon>Shewanellaceae</taxon>
        <taxon>Shewanella</taxon>
    </lineage>
</organism>
<sequence length="388" mass="43570">MVHKGLFVVLLTLIVMLSGCSQTRHMNSVDATPIPINKSLYPEEFAANVSSYASLFTLSPAQYDDIERFIQRPDIAPLAPFLQVQRYLVDTLTDFHYEGQSLNAADALMLNSGNCMSMAAVSYAVSKALKVPIQFQMVQSEPVLLDVTNNTMIISDHVRTLLYNAPEDAEFLSPYWGGHQFVTIDYFPSATSLAGRLVDAATFVAMFYRNLASDALVEGRLEDAYWLVREGVKWAPEYVPLLNVAAIVHRRSGDWRSAEALYQHALEIEPDNLAVLDNYRALAQLEGNTGLADTLKKRIAQVEDYRGFDFYVLGHEALQQGNYNEAEMYFSKLLKNAPYFHPGWFELAKAQAVQGKFDMAKQALEQALALSSRSEDSRRYQAKLSSFK</sequence>
<keyword evidence="2 3" id="KW-0802">TPR repeat</keyword>
<dbReference type="PANTHER" id="PTHR44227">
    <property type="match status" value="1"/>
</dbReference>
<feature type="repeat" description="TPR" evidence="3">
    <location>
        <begin position="239"/>
        <end position="272"/>
    </location>
</feature>
<protein>
    <submittedName>
        <fullName evidence="4">Tetratricopeptide repeat protein</fullName>
    </submittedName>
</protein>
<dbReference type="Proteomes" id="UP000596252">
    <property type="component" value="Chromosome"/>
</dbReference>
<dbReference type="PANTHER" id="PTHR44227:SF3">
    <property type="entry name" value="PROTEIN O-MANNOSYL-TRANSFERASE TMTC4"/>
    <property type="match status" value="1"/>
</dbReference>
<dbReference type="InterPro" id="IPR011990">
    <property type="entry name" value="TPR-like_helical_dom_sf"/>
</dbReference>
<dbReference type="InterPro" id="IPR052346">
    <property type="entry name" value="O-mannosyl-transferase_TMTC"/>
</dbReference>
<gene>
    <name evidence="4" type="ORF">JQC75_07095</name>
</gene>
<keyword evidence="5" id="KW-1185">Reference proteome</keyword>
<dbReference type="Gene3D" id="1.25.40.10">
    <property type="entry name" value="Tetratricopeptide repeat domain"/>
    <property type="match status" value="2"/>
</dbReference>
<dbReference type="Pfam" id="PF13176">
    <property type="entry name" value="TPR_7"/>
    <property type="match status" value="1"/>
</dbReference>
<dbReference type="RefSeq" id="WP_203326725.1">
    <property type="nucleotide sequence ID" value="NZ_CP069213.1"/>
</dbReference>
<reference evidence="4 5" key="1">
    <citation type="journal article" date="2012" name="Antonie Van Leeuwenhoek">
        <title>Shewanella litorisediminis sp. nov., a gammaproteobacterium isolated from a tidal flat sediment.</title>
        <authorList>
            <person name="Lee M.H."/>
            <person name="Yoon J.H."/>
        </authorList>
    </citation>
    <scope>NUCLEOTIDE SEQUENCE [LARGE SCALE GENOMIC DNA]</scope>
    <source>
        <strain evidence="4 5">SMK1-12</strain>
    </source>
</reference>
<dbReference type="Pfam" id="PF14559">
    <property type="entry name" value="TPR_19"/>
    <property type="match status" value="1"/>
</dbReference>
<evidence type="ECO:0000256" key="1">
    <source>
        <dbReference type="ARBA" id="ARBA00022737"/>
    </source>
</evidence>
<evidence type="ECO:0000313" key="5">
    <source>
        <dbReference type="Proteomes" id="UP000596252"/>
    </source>
</evidence>